<dbReference type="AlphaFoldDB" id="A0A8B8HK91"/>
<keyword evidence="5" id="KW-0732">Signal</keyword>
<dbReference type="PANTHER" id="PTHR11610">
    <property type="entry name" value="LIPASE"/>
    <property type="match status" value="1"/>
</dbReference>
<organism evidence="7 8">
    <name type="scientific">Vanessa tameamea</name>
    <name type="common">Kamehameha butterfly</name>
    <dbReference type="NCBI Taxonomy" id="334116"/>
    <lineage>
        <taxon>Eukaryota</taxon>
        <taxon>Metazoa</taxon>
        <taxon>Ecdysozoa</taxon>
        <taxon>Arthropoda</taxon>
        <taxon>Hexapoda</taxon>
        <taxon>Insecta</taxon>
        <taxon>Pterygota</taxon>
        <taxon>Neoptera</taxon>
        <taxon>Endopterygota</taxon>
        <taxon>Lepidoptera</taxon>
        <taxon>Glossata</taxon>
        <taxon>Ditrysia</taxon>
        <taxon>Papilionoidea</taxon>
        <taxon>Nymphalidae</taxon>
        <taxon>Nymphalinae</taxon>
        <taxon>Vanessa</taxon>
    </lineage>
</organism>
<accession>A0A8B8HK91</accession>
<dbReference type="OMA" id="NEISYMG"/>
<evidence type="ECO:0000256" key="5">
    <source>
        <dbReference type="SAM" id="SignalP"/>
    </source>
</evidence>
<comment type="similarity">
    <text evidence="2 4">Belongs to the AB hydrolase superfamily. Lipase family.</text>
</comment>
<dbReference type="GO" id="GO:0016298">
    <property type="term" value="F:lipase activity"/>
    <property type="evidence" value="ECO:0007669"/>
    <property type="project" value="InterPro"/>
</dbReference>
<evidence type="ECO:0000256" key="1">
    <source>
        <dbReference type="ARBA" id="ARBA00004613"/>
    </source>
</evidence>
<dbReference type="PANTHER" id="PTHR11610:SF173">
    <property type="entry name" value="LIPASE DOMAIN-CONTAINING PROTEIN-RELATED"/>
    <property type="match status" value="1"/>
</dbReference>
<dbReference type="OrthoDB" id="199913at2759"/>
<dbReference type="InterPro" id="IPR029058">
    <property type="entry name" value="AB_hydrolase_fold"/>
</dbReference>
<dbReference type="Proteomes" id="UP001652626">
    <property type="component" value="Chromosome 25"/>
</dbReference>
<reference evidence="8" key="1">
    <citation type="submission" date="2025-08" db="UniProtKB">
        <authorList>
            <consortium name="RefSeq"/>
        </authorList>
    </citation>
    <scope>IDENTIFICATION</scope>
    <source>
        <tissue evidence="8">Whole body</tissue>
    </source>
</reference>
<dbReference type="GO" id="GO:0005615">
    <property type="term" value="C:extracellular space"/>
    <property type="evidence" value="ECO:0007669"/>
    <property type="project" value="TreeGrafter"/>
</dbReference>
<evidence type="ECO:0000256" key="2">
    <source>
        <dbReference type="ARBA" id="ARBA00010701"/>
    </source>
</evidence>
<feature type="chain" id="PRO_5034479537" evidence="5">
    <location>
        <begin position="19"/>
        <end position="375"/>
    </location>
</feature>
<dbReference type="InterPro" id="IPR000734">
    <property type="entry name" value="TAG_lipase"/>
</dbReference>
<evidence type="ECO:0000313" key="8">
    <source>
        <dbReference type="RefSeq" id="XP_026485263.1"/>
    </source>
</evidence>
<feature type="signal peptide" evidence="5">
    <location>
        <begin position="1"/>
        <end position="18"/>
    </location>
</feature>
<dbReference type="GO" id="GO:0017171">
    <property type="term" value="F:serine hydrolase activity"/>
    <property type="evidence" value="ECO:0007669"/>
    <property type="project" value="TreeGrafter"/>
</dbReference>
<keyword evidence="7" id="KW-1185">Reference proteome</keyword>
<evidence type="ECO:0000259" key="6">
    <source>
        <dbReference type="Pfam" id="PF00151"/>
    </source>
</evidence>
<feature type="domain" description="Lipase" evidence="6">
    <location>
        <begin position="74"/>
        <end position="351"/>
    </location>
</feature>
<proteinExistence type="inferred from homology"/>
<dbReference type="SUPFAM" id="SSF53474">
    <property type="entry name" value="alpha/beta-Hydrolases"/>
    <property type="match status" value="1"/>
</dbReference>
<dbReference type="InterPro" id="IPR013818">
    <property type="entry name" value="Lipase"/>
</dbReference>
<dbReference type="RefSeq" id="XP_026485263.1">
    <property type="nucleotide sequence ID" value="XM_026629478.2"/>
</dbReference>
<evidence type="ECO:0000313" key="7">
    <source>
        <dbReference type="Proteomes" id="UP001652626"/>
    </source>
</evidence>
<evidence type="ECO:0000256" key="3">
    <source>
        <dbReference type="ARBA" id="ARBA00022525"/>
    </source>
</evidence>
<name>A0A8B8HK91_VANTA</name>
<protein>
    <submittedName>
        <fullName evidence="8">Phospholipase A1 VesT1.02-like</fullName>
    </submittedName>
</protein>
<comment type="subcellular location">
    <subcellularLocation>
        <location evidence="1">Secreted</location>
    </subcellularLocation>
</comment>
<evidence type="ECO:0000256" key="4">
    <source>
        <dbReference type="RuleBase" id="RU004262"/>
    </source>
</evidence>
<dbReference type="GO" id="GO:0016042">
    <property type="term" value="P:lipid catabolic process"/>
    <property type="evidence" value="ECO:0007669"/>
    <property type="project" value="TreeGrafter"/>
</dbReference>
<dbReference type="Pfam" id="PF00151">
    <property type="entry name" value="Lipase"/>
    <property type="match status" value="1"/>
</dbReference>
<dbReference type="GeneID" id="113392874"/>
<dbReference type="Gene3D" id="3.40.50.1820">
    <property type="entry name" value="alpha/beta hydrolase"/>
    <property type="match status" value="1"/>
</dbReference>
<sequence length="375" mass="41258">MRGIFSFLLSSFLMYAAADEKTRNDTNIVDFLGQGIQKEIQTAKQPIDETIAYVGSSQCKHVKKLLGVSYEQLQGENEPDLNSLILYYKTKANTTIINITVAAETLRQARSFEPDDKLIIFVHGFTDDPTKESFTEISRSFIENGHVSSIALDGSSLIRWLYLRSTTYVRFMGQKLGAVLASMVYQGQDPAKIHIIGHSLGAHISGFAGKTFNELTGKLVGRISGLDPAGPCFSHVEPDCRLIHTDAAFVDVIHTDAGVYGIKDIVGHADYFPNSGTLQPNCLLQTCSHSRAWQMFGESVVTRDAFPAVKCKDWDAFKSGNCLNEISYMGYGAKPDARGQYFLQTGGKFPYGLGKSGIKYRNTDGIVKNIGDIFG</sequence>
<keyword evidence="3" id="KW-0964">Secreted</keyword>
<gene>
    <name evidence="8" type="primary">LOC113392874</name>
</gene>